<proteinExistence type="predicted"/>
<organism evidence="1 2">
    <name type="scientific">Aestuariivirga litoralis</name>
    <dbReference type="NCBI Taxonomy" id="2650924"/>
    <lineage>
        <taxon>Bacteria</taxon>
        <taxon>Pseudomonadati</taxon>
        <taxon>Pseudomonadota</taxon>
        <taxon>Alphaproteobacteria</taxon>
        <taxon>Hyphomicrobiales</taxon>
        <taxon>Aestuariivirgaceae</taxon>
        <taxon>Aestuariivirga</taxon>
    </lineage>
</organism>
<dbReference type="AlphaFoldDB" id="A0A2W2BWF1"/>
<comment type="caution">
    <text evidence="1">The sequence shown here is derived from an EMBL/GenBank/DDBJ whole genome shotgun (WGS) entry which is preliminary data.</text>
</comment>
<keyword evidence="2" id="KW-1185">Reference proteome</keyword>
<dbReference type="EMBL" id="QKVK01000002">
    <property type="protein sequence ID" value="PZF77756.1"/>
    <property type="molecule type" value="Genomic_DNA"/>
</dbReference>
<protein>
    <submittedName>
        <fullName evidence="1">Formate dehydrogenase</fullName>
    </submittedName>
</protein>
<reference evidence="2" key="1">
    <citation type="submission" date="2018-06" db="EMBL/GenBank/DDBJ databases">
        <title>Aestuariibacter litoralis strain KCTC 52945T.</title>
        <authorList>
            <person name="Li X."/>
            <person name="Salam N."/>
            <person name="Li J.-L."/>
            <person name="Chen Y.-M."/>
            <person name="Yang Z.-W."/>
            <person name="Zhang L.-Y."/>
            <person name="Han M.-X."/>
            <person name="Xiao M."/>
            <person name="Li W.-J."/>
        </authorList>
    </citation>
    <scope>NUCLEOTIDE SEQUENCE [LARGE SCALE GENOMIC DNA]</scope>
    <source>
        <strain evidence="2">KCTC 52945</strain>
    </source>
</reference>
<name>A0A2W2BWF1_9HYPH</name>
<dbReference type="Proteomes" id="UP000248795">
    <property type="component" value="Unassembled WGS sequence"/>
</dbReference>
<evidence type="ECO:0000313" key="1">
    <source>
        <dbReference type="EMBL" id="PZF77756.1"/>
    </source>
</evidence>
<dbReference type="InterPro" id="IPR021074">
    <property type="entry name" value="Formate_DH_dsu"/>
</dbReference>
<evidence type="ECO:0000313" key="2">
    <source>
        <dbReference type="Proteomes" id="UP000248795"/>
    </source>
</evidence>
<gene>
    <name evidence="1" type="ORF">DK847_04820</name>
</gene>
<sequence>MQHQDMLRMANQIASFFNGSGPEVAVKDAAEHINKFWDPRMRAVLVAHLDKGGEGLDATIVKAASLIKRPKPANA</sequence>
<accession>A0A2W2BWF1</accession>
<dbReference type="Pfam" id="PF11390">
    <property type="entry name" value="FdsD"/>
    <property type="match status" value="1"/>
</dbReference>